<accession>A0A481YVD7</accession>
<gene>
    <name evidence="1" type="ORF">LCMAC201_00700</name>
</gene>
<evidence type="ECO:0000313" key="1">
    <source>
        <dbReference type="EMBL" id="QBK87168.1"/>
    </source>
</evidence>
<dbReference type="EMBL" id="MK500345">
    <property type="protein sequence ID" value="QBK87168.1"/>
    <property type="molecule type" value="Genomic_DNA"/>
</dbReference>
<organism evidence="1">
    <name type="scientific">Marseillevirus LCMAC201</name>
    <dbReference type="NCBI Taxonomy" id="2506605"/>
    <lineage>
        <taxon>Viruses</taxon>
        <taxon>Varidnaviria</taxon>
        <taxon>Bamfordvirae</taxon>
        <taxon>Nucleocytoviricota</taxon>
        <taxon>Megaviricetes</taxon>
        <taxon>Pimascovirales</taxon>
        <taxon>Pimascovirales incertae sedis</taxon>
        <taxon>Marseilleviridae</taxon>
    </lineage>
</organism>
<proteinExistence type="predicted"/>
<reference evidence="1" key="1">
    <citation type="journal article" date="2019" name="MBio">
        <title>Virus Genomes from Deep Sea Sediments Expand the Ocean Megavirome and Support Independent Origins of Viral Gigantism.</title>
        <authorList>
            <person name="Backstrom D."/>
            <person name="Yutin N."/>
            <person name="Jorgensen S.L."/>
            <person name="Dharamshi J."/>
            <person name="Homa F."/>
            <person name="Zaremba-Niedwiedzka K."/>
            <person name="Spang A."/>
            <person name="Wolf Y.I."/>
            <person name="Koonin E.V."/>
            <person name="Ettema T.J."/>
        </authorList>
    </citation>
    <scope>NUCLEOTIDE SEQUENCE</scope>
</reference>
<sequence length="214" mass="24864">MKVLPTVAYCMNLDSRTDRWEQVVKDFTRLQTVMPITIERVSSVANPKKPQEGVAATVHKIIIKAKRESLPYVLILEDDLFIIDPKKVKQCLENAPNNWDILSGGVYYYRAEKSWSEDWMKMKDFCSLHFIILRNTIYDQVLTMTGKSQHLDRLLAGEVRYGRMTMYLMHPMPCQQRPGFSNIRRRVVDDNRRKLPWIQNADTLCGVASPQATL</sequence>
<protein>
    <submittedName>
        <fullName evidence="1">Uncharacterized protein</fullName>
    </submittedName>
</protein>
<name>A0A481YVD7_9VIRU</name>